<keyword evidence="2" id="KW-1185">Reference proteome</keyword>
<protein>
    <submittedName>
        <fullName evidence="1">Uncharacterized protein</fullName>
    </submittedName>
</protein>
<organism evidence="1 2">
    <name type="scientific">Popillia japonica</name>
    <name type="common">Japanese beetle</name>
    <dbReference type="NCBI Taxonomy" id="7064"/>
    <lineage>
        <taxon>Eukaryota</taxon>
        <taxon>Metazoa</taxon>
        <taxon>Ecdysozoa</taxon>
        <taxon>Arthropoda</taxon>
        <taxon>Hexapoda</taxon>
        <taxon>Insecta</taxon>
        <taxon>Pterygota</taxon>
        <taxon>Neoptera</taxon>
        <taxon>Endopterygota</taxon>
        <taxon>Coleoptera</taxon>
        <taxon>Polyphaga</taxon>
        <taxon>Scarabaeiformia</taxon>
        <taxon>Scarabaeidae</taxon>
        <taxon>Rutelinae</taxon>
        <taxon>Popillia</taxon>
    </lineage>
</organism>
<proteinExistence type="predicted"/>
<evidence type="ECO:0000313" key="2">
    <source>
        <dbReference type="Proteomes" id="UP001458880"/>
    </source>
</evidence>
<name>A0AAW1IUG2_POPJA</name>
<dbReference type="Proteomes" id="UP001458880">
    <property type="component" value="Unassembled WGS sequence"/>
</dbReference>
<accession>A0AAW1IUG2</accession>
<reference evidence="1 2" key="1">
    <citation type="journal article" date="2024" name="BMC Genomics">
        <title>De novo assembly and annotation of Popillia japonica's genome with initial clues to its potential as an invasive pest.</title>
        <authorList>
            <person name="Cucini C."/>
            <person name="Boschi S."/>
            <person name="Funari R."/>
            <person name="Cardaioli E."/>
            <person name="Iannotti N."/>
            <person name="Marturano G."/>
            <person name="Paoli F."/>
            <person name="Bruttini M."/>
            <person name="Carapelli A."/>
            <person name="Frati F."/>
            <person name="Nardi F."/>
        </authorList>
    </citation>
    <scope>NUCLEOTIDE SEQUENCE [LARGE SCALE GENOMIC DNA]</scope>
    <source>
        <strain evidence="1">DMR45628</strain>
    </source>
</reference>
<gene>
    <name evidence="1" type="ORF">QE152_g34325</name>
</gene>
<comment type="caution">
    <text evidence="1">The sequence shown here is derived from an EMBL/GenBank/DDBJ whole genome shotgun (WGS) entry which is preliminary data.</text>
</comment>
<dbReference type="EMBL" id="JASPKY010000547">
    <property type="protein sequence ID" value="KAK9693287.1"/>
    <property type="molecule type" value="Genomic_DNA"/>
</dbReference>
<sequence length="72" mass="7953">MELVEGPPEEIKFNGAEKAIEKMMGQQFAGLSSEFDSDFILEPIALEEGPLVGSEAIEDHIALHLITLQQRN</sequence>
<evidence type="ECO:0000313" key="1">
    <source>
        <dbReference type="EMBL" id="KAK9693287.1"/>
    </source>
</evidence>
<dbReference type="AlphaFoldDB" id="A0AAW1IUG2"/>